<dbReference type="GO" id="GO:0008270">
    <property type="term" value="F:zinc ion binding"/>
    <property type="evidence" value="ECO:0007669"/>
    <property type="project" value="UniProtKB-KW"/>
</dbReference>
<protein>
    <recommendedName>
        <fullName evidence="5">RING-type domain-containing protein</fullName>
    </recommendedName>
</protein>
<comment type="caution">
    <text evidence="6">The sequence shown here is derived from an EMBL/GenBank/DDBJ whole genome shotgun (WGS) entry which is preliminary data.</text>
</comment>
<dbReference type="PROSITE" id="PS00518">
    <property type="entry name" value="ZF_RING_1"/>
    <property type="match status" value="1"/>
</dbReference>
<dbReference type="OrthoDB" id="302966at2759"/>
<keyword evidence="1" id="KW-0479">Metal-binding</keyword>
<evidence type="ECO:0000313" key="7">
    <source>
        <dbReference type="Proteomes" id="UP000187209"/>
    </source>
</evidence>
<keyword evidence="7" id="KW-1185">Reference proteome</keyword>
<evidence type="ECO:0000256" key="1">
    <source>
        <dbReference type="ARBA" id="ARBA00022723"/>
    </source>
</evidence>
<sequence>MKTRFTSNAKICGICLSEIGIQGVINSCCHEFCFNCISKWSDIENKCPVCKATFLKITSEFQRKQYRSVKMKKKVNYVNHKTQKCNLNLLALIETAEQILTHEFYQLLTPLRYDL</sequence>
<reference evidence="6 7" key="1">
    <citation type="submission" date="2016-11" db="EMBL/GenBank/DDBJ databases">
        <title>The macronuclear genome of Stentor coeruleus: a giant cell with tiny introns.</title>
        <authorList>
            <person name="Slabodnick M."/>
            <person name="Ruby J.G."/>
            <person name="Reiff S.B."/>
            <person name="Swart E.C."/>
            <person name="Gosai S."/>
            <person name="Prabakaran S."/>
            <person name="Witkowska E."/>
            <person name="Larue G.E."/>
            <person name="Fisher S."/>
            <person name="Freeman R.M."/>
            <person name="Gunawardena J."/>
            <person name="Chu W."/>
            <person name="Stover N.A."/>
            <person name="Gregory B.D."/>
            <person name="Nowacki M."/>
            <person name="Derisi J."/>
            <person name="Roy S.W."/>
            <person name="Marshall W.F."/>
            <person name="Sood P."/>
        </authorList>
    </citation>
    <scope>NUCLEOTIDE SEQUENCE [LARGE SCALE GENOMIC DNA]</scope>
    <source>
        <strain evidence="6">WM001</strain>
    </source>
</reference>
<accession>A0A1R2D0Z3</accession>
<evidence type="ECO:0000256" key="3">
    <source>
        <dbReference type="ARBA" id="ARBA00022833"/>
    </source>
</evidence>
<dbReference type="Pfam" id="PF13639">
    <property type="entry name" value="zf-RING_2"/>
    <property type="match status" value="1"/>
</dbReference>
<evidence type="ECO:0000313" key="6">
    <source>
        <dbReference type="EMBL" id="OMJ94937.1"/>
    </source>
</evidence>
<evidence type="ECO:0000259" key="5">
    <source>
        <dbReference type="PROSITE" id="PS50089"/>
    </source>
</evidence>
<dbReference type="SUPFAM" id="SSF57850">
    <property type="entry name" value="RING/U-box"/>
    <property type="match status" value="1"/>
</dbReference>
<dbReference type="EMBL" id="MPUH01000019">
    <property type="protein sequence ID" value="OMJ94937.1"/>
    <property type="molecule type" value="Genomic_DNA"/>
</dbReference>
<dbReference type="PANTHER" id="PTHR47177:SF3">
    <property type="entry name" value="F18C1.6 PROTEIN"/>
    <property type="match status" value="1"/>
</dbReference>
<dbReference type="InterPro" id="IPR017907">
    <property type="entry name" value="Znf_RING_CS"/>
</dbReference>
<dbReference type="InterPro" id="IPR013083">
    <property type="entry name" value="Znf_RING/FYVE/PHD"/>
</dbReference>
<evidence type="ECO:0000256" key="4">
    <source>
        <dbReference type="PROSITE-ProRule" id="PRU00175"/>
    </source>
</evidence>
<dbReference type="PANTHER" id="PTHR47177">
    <property type="entry name" value="F18C1.6 PROTEIN"/>
    <property type="match status" value="1"/>
</dbReference>
<keyword evidence="2 4" id="KW-0863">Zinc-finger</keyword>
<dbReference type="AlphaFoldDB" id="A0A1R2D0Z3"/>
<dbReference type="Proteomes" id="UP000187209">
    <property type="component" value="Unassembled WGS sequence"/>
</dbReference>
<dbReference type="PROSITE" id="PS50089">
    <property type="entry name" value="ZF_RING_2"/>
    <property type="match status" value="1"/>
</dbReference>
<feature type="domain" description="RING-type" evidence="5">
    <location>
        <begin position="12"/>
        <end position="51"/>
    </location>
</feature>
<dbReference type="SMART" id="SM00184">
    <property type="entry name" value="RING"/>
    <property type="match status" value="1"/>
</dbReference>
<dbReference type="InterPro" id="IPR001841">
    <property type="entry name" value="Znf_RING"/>
</dbReference>
<organism evidence="6 7">
    <name type="scientific">Stentor coeruleus</name>
    <dbReference type="NCBI Taxonomy" id="5963"/>
    <lineage>
        <taxon>Eukaryota</taxon>
        <taxon>Sar</taxon>
        <taxon>Alveolata</taxon>
        <taxon>Ciliophora</taxon>
        <taxon>Postciliodesmatophora</taxon>
        <taxon>Heterotrichea</taxon>
        <taxon>Heterotrichida</taxon>
        <taxon>Stentoridae</taxon>
        <taxon>Stentor</taxon>
    </lineage>
</organism>
<dbReference type="Gene3D" id="3.30.40.10">
    <property type="entry name" value="Zinc/RING finger domain, C3HC4 (zinc finger)"/>
    <property type="match status" value="1"/>
</dbReference>
<name>A0A1R2D0Z3_9CILI</name>
<evidence type="ECO:0000256" key="2">
    <source>
        <dbReference type="ARBA" id="ARBA00022771"/>
    </source>
</evidence>
<gene>
    <name evidence="6" type="ORF">SteCoe_1797</name>
</gene>
<proteinExistence type="predicted"/>
<keyword evidence="3" id="KW-0862">Zinc</keyword>